<dbReference type="Proteomes" id="UP001140206">
    <property type="component" value="Chromosome 3"/>
</dbReference>
<dbReference type="InterPro" id="IPR035669">
    <property type="entry name" value="SGNH_plant_lipase-like"/>
</dbReference>
<dbReference type="EMBL" id="JAMFTS010000003">
    <property type="protein sequence ID" value="KAJ4771969.1"/>
    <property type="molecule type" value="Genomic_DNA"/>
</dbReference>
<evidence type="ECO:0000256" key="5">
    <source>
        <dbReference type="SAM" id="SignalP"/>
    </source>
</evidence>
<proteinExistence type="inferred from homology"/>
<name>A0AAV8DXU8_9POAL</name>
<feature type="signal peptide" evidence="5">
    <location>
        <begin position="1"/>
        <end position="21"/>
    </location>
</feature>
<evidence type="ECO:0000313" key="7">
    <source>
        <dbReference type="EMBL" id="KAJ4780087.1"/>
    </source>
</evidence>
<evidence type="ECO:0000256" key="1">
    <source>
        <dbReference type="ARBA" id="ARBA00008668"/>
    </source>
</evidence>
<dbReference type="InterPro" id="IPR001087">
    <property type="entry name" value="GDSL"/>
</dbReference>
<dbReference type="SUPFAM" id="SSF52266">
    <property type="entry name" value="SGNH hydrolase"/>
    <property type="match status" value="1"/>
</dbReference>
<keyword evidence="3" id="KW-0378">Hydrolase</keyword>
<accession>A0AAV8DXU8</accession>
<dbReference type="PANTHER" id="PTHR22835:SF663">
    <property type="entry name" value="LIPASE-LIKE"/>
    <property type="match status" value="1"/>
</dbReference>
<gene>
    <name evidence="6" type="ORF">LUZ62_056226</name>
    <name evidence="7" type="ORF">LUZ62_064344</name>
</gene>
<evidence type="ECO:0000256" key="2">
    <source>
        <dbReference type="ARBA" id="ARBA00022729"/>
    </source>
</evidence>
<keyword evidence="2 5" id="KW-0732">Signal</keyword>
<feature type="chain" id="PRO_5044716247" evidence="5">
    <location>
        <begin position="22"/>
        <end position="376"/>
    </location>
</feature>
<evidence type="ECO:0000256" key="4">
    <source>
        <dbReference type="ARBA" id="ARBA00023180"/>
    </source>
</evidence>
<evidence type="ECO:0000313" key="8">
    <source>
        <dbReference type="Proteomes" id="UP001140206"/>
    </source>
</evidence>
<keyword evidence="8" id="KW-1185">Reference proteome</keyword>
<dbReference type="InterPro" id="IPR036514">
    <property type="entry name" value="SGNH_hydro_sf"/>
</dbReference>
<evidence type="ECO:0000256" key="3">
    <source>
        <dbReference type="ARBA" id="ARBA00022801"/>
    </source>
</evidence>
<dbReference type="Pfam" id="PF00657">
    <property type="entry name" value="Lipase_GDSL"/>
    <property type="match status" value="1"/>
</dbReference>
<evidence type="ECO:0000313" key="6">
    <source>
        <dbReference type="EMBL" id="KAJ4771969.1"/>
    </source>
</evidence>
<keyword evidence="4" id="KW-0325">Glycoprotein</keyword>
<dbReference type="GO" id="GO:0016788">
    <property type="term" value="F:hydrolase activity, acting on ester bonds"/>
    <property type="evidence" value="ECO:0007669"/>
    <property type="project" value="InterPro"/>
</dbReference>
<comment type="similarity">
    <text evidence="1">Belongs to the 'GDSL' lipolytic enzyme family.</text>
</comment>
<dbReference type="AlphaFoldDB" id="A0AAV8DXU8"/>
<comment type="caution">
    <text evidence="6">The sequence shown here is derived from an EMBL/GenBank/DDBJ whole genome shotgun (WGS) entry which is preliminary data.</text>
</comment>
<sequence length="376" mass="41616">MASRSLLFSLHISTLTLLVLSKTATCCFTHIFGFGDSMSDNGNLLKSIGDRFHPVGFLPYGETYFGRPTGRFSDGRIILDFIAEAYELPFIPPYLSGTTPEDFPHGANFAFAGATALSDSYFESRGIVPYGFYTLDAQIQWFKNFLSSISEQPGYSSDYMSNALFLVGEIGGNDYNHPMFDGRTLDEVRTFVPDVLSKISLTIEELISCGAKTLLVPNIFPIGCNPIYLTTFQSKNKEDYDSKTGCIKSLNEFIEYHNAKLSKELEKLRQLYPNVTIIYGDYYAAAMNIFNNPEEFGFSYPLVACCGSEGPYNYSSLAKCGYPGSTVCSDPSKYVSWDGLHVTESAYKLIAQGLLHGTHSSPPISTNCSNFMHHSA</sequence>
<dbReference type="PANTHER" id="PTHR22835">
    <property type="entry name" value="ZINC FINGER FYVE DOMAIN CONTAINING PROTEIN"/>
    <property type="match status" value="1"/>
</dbReference>
<dbReference type="Gene3D" id="3.40.50.1110">
    <property type="entry name" value="SGNH hydrolase"/>
    <property type="match status" value="1"/>
</dbReference>
<dbReference type="CDD" id="cd01837">
    <property type="entry name" value="SGNH_plant_lipase_like"/>
    <property type="match status" value="1"/>
</dbReference>
<reference evidence="6" key="1">
    <citation type="submission" date="2022-08" db="EMBL/GenBank/DDBJ databases">
        <authorList>
            <person name="Marques A."/>
        </authorList>
    </citation>
    <scope>NUCLEOTIDE SEQUENCE</scope>
    <source>
        <strain evidence="6">RhyPub2mFocal</strain>
        <tissue evidence="6">Leaves</tissue>
    </source>
</reference>
<organism evidence="6 8">
    <name type="scientific">Rhynchospora pubera</name>
    <dbReference type="NCBI Taxonomy" id="906938"/>
    <lineage>
        <taxon>Eukaryota</taxon>
        <taxon>Viridiplantae</taxon>
        <taxon>Streptophyta</taxon>
        <taxon>Embryophyta</taxon>
        <taxon>Tracheophyta</taxon>
        <taxon>Spermatophyta</taxon>
        <taxon>Magnoliopsida</taxon>
        <taxon>Liliopsida</taxon>
        <taxon>Poales</taxon>
        <taxon>Cyperaceae</taxon>
        <taxon>Cyperoideae</taxon>
        <taxon>Rhynchosporeae</taxon>
        <taxon>Rhynchospora</taxon>
    </lineage>
</organism>
<protein>
    <submittedName>
        <fullName evidence="6">GDSL esterase/lipase</fullName>
    </submittedName>
</protein>
<dbReference type="EMBL" id="JAMFTS010000003">
    <property type="protein sequence ID" value="KAJ4780087.1"/>
    <property type="molecule type" value="Genomic_DNA"/>
</dbReference>